<evidence type="ECO:0000256" key="4">
    <source>
        <dbReference type="ARBA" id="ARBA00022803"/>
    </source>
</evidence>
<gene>
    <name evidence="7" type="primary">TTC19</name>
    <name evidence="7" type="ORF">AOXY_G3973</name>
</gene>
<evidence type="ECO:0000313" key="7">
    <source>
        <dbReference type="EMBL" id="KAK1173777.1"/>
    </source>
</evidence>
<protein>
    <submittedName>
        <fullName evidence="7">Tetratricopeptide repeat protein 19, mitochondrial isoform X1</fullName>
    </submittedName>
</protein>
<comment type="caution">
    <text evidence="7">The sequence shown here is derived from an EMBL/GenBank/DDBJ whole genome shotgun (WGS) entry which is preliminary data.</text>
</comment>
<dbReference type="SUPFAM" id="SSF48452">
    <property type="entry name" value="TPR-like"/>
    <property type="match status" value="2"/>
</dbReference>
<keyword evidence="4" id="KW-0802">TPR repeat</keyword>
<dbReference type="InterPro" id="IPR019734">
    <property type="entry name" value="TPR_rpt"/>
</dbReference>
<evidence type="ECO:0000256" key="2">
    <source>
        <dbReference type="ARBA" id="ARBA00008219"/>
    </source>
</evidence>
<organism evidence="7 8">
    <name type="scientific">Acipenser oxyrinchus oxyrinchus</name>
    <dbReference type="NCBI Taxonomy" id="40147"/>
    <lineage>
        <taxon>Eukaryota</taxon>
        <taxon>Metazoa</taxon>
        <taxon>Chordata</taxon>
        <taxon>Craniata</taxon>
        <taxon>Vertebrata</taxon>
        <taxon>Euteleostomi</taxon>
        <taxon>Actinopterygii</taxon>
        <taxon>Chondrostei</taxon>
        <taxon>Acipenseriformes</taxon>
        <taxon>Acipenseridae</taxon>
        <taxon>Acipenser</taxon>
    </lineage>
</organism>
<keyword evidence="3" id="KW-0677">Repeat</keyword>
<dbReference type="Proteomes" id="UP001230051">
    <property type="component" value="Unassembled WGS sequence"/>
</dbReference>
<evidence type="ECO:0000256" key="1">
    <source>
        <dbReference type="ARBA" id="ARBA00004173"/>
    </source>
</evidence>
<keyword evidence="8" id="KW-1185">Reference proteome</keyword>
<dbReference type="SMART" id="SM00028">
    <property type="entry name" value="TPR"/>
    <property type="match status" value="6"/>
</dbReference>
<dbReference type="GO" id="GO:0005743">
    <property type="term" value="C:mitochondrial inner membrane"/>
    <property type="evidence" value="ECO:0007669"/>
    <property type="project" value="TreeGrafter"/>
</dbReference>
<reference evidence="7" key="1">
    <citation type="submission" date="2022-02" db="EMBL/GenBank/DDBJ databases">
        <title>Atlantic sturgeon de novo genome assembly.</title>
        <authorList>
            <person name="Stock M."/>
            <person name="Klopp C."/>
            <person name="Guiguen Y."/>
            <person name="Cabau C."/>
            <person name="Parinello H."/>
            <person name="Santidrian Yebra-Pimentel E."/>
            <person name="Kuhl H."/>
            <person name="Dirks R.P."/>
            <person name="Guessner J."/>
            <person name="Wuertz S."/>
            <person name="Du K."/>
            <person name="Schartl M."/>
        </authorList>
    </citation>
    <scope>NUCLEOTIDE SEQUENCE</scope>
    <source>
        <strain evidence="7">STURGEONOMICS-FGT-2020</strain>
        <tissue evidence="7">Whole blood</tissue>
    </source>
</reference>
<proteinExistence type="inferred from homology"/>
<name>A0AAD8GFW3_ACIOX</name>
<dbReference type="InterPro" id="IPR040395">
    <property type="entry name" value="TTC19"/>
</dbReference>
<dbReference type="PANTHER" id="PTHR13143">
    <property type="entry name" value="TETRATRICOPEPTIDE REPEAT PROTEIN 19"/>
    <property type="match status" value="1"/>
</dbReference>
<dbReference type="InterPro" id="IPR011990">
    <property type="entry name" value="TPR-like_helical_dom_sf"/>
</dbReference>
<dbReference type="EMBL" id="JAGXEW010000003">
    <property type="protein sequence ID" value="KAK1173777.1"/>
    <property type="molecule type" value="Genomic_DNA"/>
</dbReference>
<dbReference type="Pfam" id="PF13424">
    <property type="entry name" value="TPR_12"/>
    <property type="match status" value="1"/>
</dbReference>
<dbReference type="GO" id="GO:0034551">
    <property type="term" value="P:mitochondrial respiratory chain complex III assembly"/>
    <property type="evidence" value="ECO:0007669"/>
    <property type="project" value="InterPro"/>
</dbReference>
<accession>A0AAD8GFW3</accession>
<dbReference type="Gene3D" id="1.25.40.10">
    <property type="entry name" value="Tetratricopeptide repeat domain"/>
    <property type="match status" value="2"/>
</dbReference>
<comment type="similarity">
    <text evidence="2">Belongs to the TTC19 family.</text>
</comment>
<evidence type="ECO:0000256" key="6">
    <source>
        <dbReference type="ARBA" id="ARBA00023128"/>
    </source>
</evidence>
<comment type="subcellular location">
    <subcellularLocation>
        <location evidence="1">Mitochondrion</location>
    </subcellularLocation>
</comment>
<evidence type="ECO:0000256" key="3">
    <source>
        <dbReference type="ARBA" id="ARBA00022737"/>
    </source>
</evidence>
<dbReference type="PANTHER" id="PTHR13143:SF6">
    <property type="entry name" value="TETRATRICOPEPTIDE REPEAT PROTEIN 19, MITOCHONDRIAL"/>
    <property type="match status" value="1"/>
</dbReference>
<sequence length="374" mass="41865">MLFWCLTRLLPNIGRQAGSGFCRTQYLRNLSSSQRLRGVCQKATVITPQPWTQHGRSPGLGDSLGLKLLGFLAFSLFTKFAELEEEEKKDKEDDIILLLKRAKLSVMRGELVAADQILHQAIRLAHQSHNTQAIIYTYDMMANVAFLRGQLSNAEKLFKAAMSFLLAHGAKEDDNAVIEMSLKLASIYAAQNQHQLAIHGFQFCTETLEEKIQKQKDLPEEAMSAKEKANTRLLLGLCLDSYARYLLTTRQLDQALSSYQRALQLSREVQGDAHPQTIVLMSDMATVLDMQGRHDDAYGHVKRALELARETDHPDQHTVLCNLAGILMHQGHLVEAGHLYKEALKLAESKGDGEVVEQIKKGLQELSKTTSRAS</sequence>
<dbReference type="AlphaFoldDB" id="A0AAD8GFW3"/>
<evidence type="ECO:0000256" key="5">
    <source>
        <dbReference type="ARBA" id="ARBA00022946"/>
    </source>
</evidence>
<keyword evidence="5" id="KW-0809">Transit peptide</keyword>
<keyword evidence="6" id="KW-0496">Mitochondrion</keyword>
<evidence type="ECO:0000313" key="8">
    <source>
        <dbReference type="Proteomes" id="UP001230051"/>
    </source>
</evidence>